<feature type="region of interest" description="Disordered" evidence="1">
    <location>
        <begin position="1"/>
        <end position="71"/>
    </location>
</feature>
<gene>
    <name evidence="2" type="ORF">AA309_17510</name>
</gene>
<evidence type="ECO:0000313" key="3">
    <source>
        <dbReference type="Proteomes" id="UP000035489"/>
    </source>
</evidence>
<organism evidence="2 3">
    <name type="scientific">Microvirga vignae</name>
    <dbReference type="NCBI Taxonomy" id="1225564"/>
    <lineage>
        <taxon>Bacteria</taxon>
        <taxon>Pseudomonadati</taxon>
        <taxon>Pseudomonadota</taxon>
        <taxon>Alphaproteobacteria</taxon>
        <taxon>Hyphomicrobiales</taxon>
        <taxon>Methylobacteriaceae</taxon>
        <taxon>Microvirga</taxon>
    </lineage>
</organism>
<keyword evidence="3" id="KW-1185">Reference proteome</keyword>
<dbReference type="AlphaFoldDB" id="A0A0H1RA23"/>
<reference evidence="2 3" key="1">
    <citation type="submission" date="2015-05" db="EMBL/GenBank/DDBJ databases">
        <title>Draft genome sequence of Microvirga vignae strain BR3299, a novel nitrogen fixing bacteria isolated from Brazil semi-aired region.</title>
        <authorList>
            <person name="Zilli J.E."/>
            <person name="Passos S.R."/>
            <person name="Leite J."/>
            <person name="Baldani J.I."/>
            <person name="Xavier G.R."/>
            <person name="Rumjaneck N.G."/>
            <person name="Simoes-Araujo J.L."/>
        </authorList>
    </citation>
    <scope>NUCLEOTIDE SEQUENCE [LARGE SCALE GENOMIC DNA]</scope>
    <source>
        <strain evidence="2 3">BR3299</strain>
    </source>
</reference>
<feature type="compositionally biased region" description="Basic and acidic residues" evidence="1">
    <location>
        <begin position="1"/>
        <end position="17"/>
    </location>
</feature>
<evidence type="ECO:0000313" key="2">
    <source>
        <dbReference type="EMBL" id="KLK91899.1"/>
    </source>
</evidence>
<name>A0A0H1RA23_9HYPH</name>
<feature type="compositionally biased region" description="Basic and acidic residues" evidence="1">
    <location>
        <begin position="60"/>
        <end position="69"/>
    </location>
</feature>
<sequence length="182" mass="19142">MEHEGYLREQGRGEPARRSLSTGRAQTRPGRPLTLARAESGSSRASLGKAIGKSVAGAHPCDRPTRGEIEDVGIAGETVHDGVRGDAGSLKAPAAGQPEGFGVAGDEGDEELWVGAAWIAKPEPSWAVLRRHRELKGLGRRVFAAVLGHQRRVDVEDLRGIGGRAKVEQAGVAVKKSVMSGS</sequence>
<dbReference type="EMBL" id="LCYG01000043">
    <property type="protein sequence ID" value="KLK91899.1"/>
    <property type="molecule type" value="Genomic_DNA"/>
</dbReference>
<protein>
    <submittedName>
        <fullName evidence="2">Uncharacterized protein</fullName>
    </submittedName>
</protein>
<comment type="caution">
    <text evidence="2">The sequence shown here is derived from an EMBL/GenBank/DDBJ whole genome shotgun (WGS) entry which is preliminary data.</text>
</comment>
<proteinExistence type="predicted"/>
<evidence type="ECO:0000256" key="1">
    <source>
        <dbReference type="SAM" id="MobiDB-lite"/>
    </source>
</evidence>
<dbReference type="RefSeq" id="WP_047190309.1">
    <property type="nucleotide sequence ID" value="NZ_LCYG01000043.1"/>
</dbReference>
<accession>A0A0H1RA23</accession>
<dbReference type="Proteomes" id="UP000035489">
    <property type="component" value="Unassembled WGS sequence"/>
</dbReference>
<dbReference type="STRING" id="1225564.AA309_17510"/>
<dbReference type="PATRIC" id="fig|1225564.3.peg.4615"/>